<gene>
    <name evidence="1" type="ORF">UFOVP455_53</name>
</gene>
<organism evidence="1">
    <name type="scientific">uncultured Caudovirales phage</name>
    <dbReference type="NCBI Taxonomy" id="2100421"/>
    <lineage>
        <taxon>Viruses</taxon>
        <taxon>Duplodnaviria</taxon>
        <taxon>Heunggongvirae</taxon>
        <taxon>Uroviricota</taxon>
        <taxon>Caudoviricetes</taxon>
        <taxon>Peduoviridae</taxon>
        <taxon>Maltschvirus</taxon>
        <taxon>Maltschvirus maltsch</taxon>
    </lineage>
</organism>
<proteinExistence type="predicted"/>
<dbReference type="EMBL" id="LR796427">
    <property type="protein sequence ID" value="CAB4144609.1"/>
    <property type="molecule type" value="Genomic_DNA"/>
</dbReference>
<evidence type="ECO:0000313" key="1">
    <source>
        <dbReference type="EMBL" id="CAB4144609.1"/>
    </source>
</evidence>
<reference evidence="1" key="1">
    <citation type="submission" date="2020-04" db="EMBL/GenBank/DDBJ databases">
        <authorList>
            <person name="Chiriac C."/>
            <person name="Salcher M."/>
            <person name="Ghai R."/>
            <person name="Kavagutti S V."/>
        </authorList>
    </citation>
    <scope>NUCLEOTIDE SEQUENCE</scope>
</reference>
<sequence>MLIRQFNIKGKPAEMFDFIKCLYMKKLQEEAGYHLNIPNNQILEKLIEEKYKQLTEE</sequence>
<protein>
    <submittedName>
        <fullName evidence="1">Uncharacterized protein</fullName>
    </submittedName>
</protein>
<accession>A0A6J5MLZ3</accession>
<name>A0A6J5MLZ3_9CAUD</name>